<dbReference type="Proteomes" id="UP000242869">
    <property type="component" value="Unassembled WGS sequence"/>
</dbReference>
<keyword evidence="2" id="KW-0732">Signal</keyword>
<feature type="region of interest" description="Disordered" evidence="1">
    <location>
        <begin position="24"/>
        <end position="95"/>
    </location>
</feature>
<dbReference type="RefSeq" id="WP_091190721.1">
    <property type="nucleotide sequence ID" value="NZ_FOVE01000002.1"/>
</dbReference>
<evidence type="ECO:0000256" key="1">
    <source>
        <dbReference type="SAM" id="MobiDB-lite"/>
    </source>
</evidence>
<feature type="signal peptide" evidence="2">
    <location>
        <begin position="1"/>
        <end position="21"/>
    </location>
</feature>
<organism evidence="3 4">
    <name type="scientific">Formivibrio citricus</name>
    <dbReference type="NCBI Taxonomy" id="83765"/>
    <lineage>
        <taxon>Bacteria</taxon>
        <taxon>Pseudomonadati</taxon>
        <taxon>Pseudomonadota</taxon>
        <taxon>Betaproteobacteria</taxon>
        <taxon>Neisseriales</taxon>
        <taxon>Chitinibacteraceae</taxon>
        <taxon>Formivibrio</taxon>
    </lineage>
</organism>
<accession>A0A1I4W0V4</accession>
<gene>
    <name evidence="3" type="ORF">SAMN05660284_00465</name>
</gene>
<reference evidence="4" key="1">
    <citation type="submission" date="2016-10" db="EMBL/GenBank/DDBJ databases">
        <authorList>
            <person name="Varghese N."/>
            <person name="Submissions S."/>
        </authorList>
    </citation>
    <scope>NUCLEOTIDE SEQUENCE [LARGE SCALE GENOMIC DNA]</scope>
    <source>
        <strain evidence="4">DSM 6150</strain>
    </source>
</reference>
<evidence type="ECO:0000313" key="4">
    <source>
        <dbReference type="Proteomes" id="UP000242869"/>
    </source>
</evidence>
<feature type="compositionally biased region" description="Basic residues" evidence="1">
    <location>
        <begin position="73"/>
        <end position="95"/>
    </location>
</feature>
<dbReference type="STRING" id="83765.SAMN05660284_00465"/>
<evidence type="ECO:0000313" key="3">
    <source>
        <dbReference type="EMBL" id="SFN06789.1"/>
    </source>
</evidence>
<proteinExistence type="predicted"/>
<dbReference type="EMBL" id="FOVE01000002">
    <property type="protein sequence ID" value="SFN06789.1"/>
    <property type="molecule type" value="Genomic_DNA"/>
</dbReference>
<evidence type="ECO:0000256" key="2">
    <source>
        <dbReference type="SAM" id="SignalP"/>
    </source>
</evidence>
<feature type="compositionally biased region" description="Low complexity" evidence="1">
    <location>
        <begin position="27"/>
        <end position="39"/>
    </location>
</feature>
<sequence length="95" mass="10176">MLLRWIAGIALFGALTLGAHAEEKDAPLPFDDPAAAPQVAKKKPVKTTQSRKKASVKSGKKKAVTPATAHQVKQPKKRVGTKKAGVRKAGKKKKR</sequence>
<keyword evidence="4" id="KW-1185">Reference proteome</keyword>
<feature type="chain" id="PRO_5017441639" evidence="2">
    <location>
        <begin position="22"/>
        <end position="95"/>
    </location>
</feature>
<name>A0A1I4W0V4_9NEIS</name>
<dbReference type="AlphaFoldDB" id="A0A1I4W0V4"/>
<protein>
    <submittedName>
        <fullName evidence="3">Uncharacterized protein</fullName>
    </submittedName>
</protein>
<feature type="compositionally biased region" description="Basic residues" evidence="1">
    <location>
        <begin position="40"/>
        <end position="63"/>
    </location>
</feature>